<dbReference type="SUPFAM" id="SSF53756">
    <property type="entry name" value="UDP-Glycosyltransferase/glycogen phosphorylase"/>
    <property type="match status" value="1"/>
</dbReference>
<dbReference type="CDD" id="cd04186">
    <property type="entry name" value="GT_2_like_c"/>
    <property type="match status" value="1"/>
</dbReference>
<evidence type="ECO:0000313" key="2">
    <source>
        <dbReference type="EMBL" id="GHD37907.1"/>
    </source>
</evidence>
<dbReference type="Pfam" id="PF00535">
    <property type="entry name" value="Glycos_transf_2"/>
    <property type="match status" value="1"/>
</dbReference>
<dbReference type="InterPro" id="IPR029044">
    <property type="entry name" value="Nucleotide-diphossugar_trans"/>
</dbReference>
<proteinExistence type="predicted"/>
<comment type="caution">
    <text evidence="2">The sequence shown here is derived from an EMBL/GenBank/DDBJ whole genome shotgun (WGS) entry which is preliminary data.</text>
</comment>
<dbReference type="CDD" id="cd03801">
    <property type="entry name" value="GT4_PimA-like"/>
    <property type="match status" value="1"/>
</dbReference>
<dbReference type="Gene3D" id="3.40.50.300">
    <property type="entry name" value="P-loop containing nucleotide triphosphate hydrolases"/>
    <property type="match status" value="1"/>
</dbReference>
<dbReference type="RefSeq" id="WP_189478404.1">
    <property type="nucleotide sequence ID" value="NZ_BMYM01000003.1"/>
</dbReference>
<dbReference type="SUPFAM" id="SSF52540">
    <property type="entry name" value="P-loop containing nucleoside triphosphate hydrolases"/>
    <property type="match status" value="1"/>
</dbReference>
<sequence>MTNVVILGMHRSGTSMVAGALANAGLFAGLNDDLLRDQDDNPHGFFERTDVVTLNDVILAEMKGSWFDPPFDVLVQPEYCAELSVILDSLSNDGPWLLKDPRMCLTWPVWKEQLAGAHVLYVYRNPLSVARSLASRHGFPYLMGLALWEYYNSHILKMLQGRRFTALSFDALSEDPPSVLQRLEEQLAENDVALKVPLAADTFDAGLRRSVISQGDASHQLLTESQQALALYCDSLCQGLPAGELPPLERGLLPRIHDLAEALAPLSDAIETRAQLAESQVLCAERTAERDEGLVQLKRVESDYQMLDKAHQSELQRHQQLVSVHDALDKEHSALASAHTDEVARHESLIEAHNSLTEAHNALGAEYRSLQEKAQFLFELVTRTFENLLAYELSFLGRLGRLTRRSYRLLTFRRGQSTAYEDSLAEARHHFEQFELQVPERVPGKLAMAGSVVRYVAENPAGSARSFSLPRLKRAAQVFLGSDAEDVKVWVDSRFPDRDDTGYSHDGADDASLDTLELVFPKFDEPRVSIIVPVYNQYRATMTCLKSVLAHTDMSYEVILADDCSTDLTATITERVENLVIARGERNLGFLRNCNAASQLAKGDYVLLLNNDTAVTEGWLEPMVRLLDDHTDIGITGPKLLFADGKLQEAGGIMWRDASAWNFGRADDPEKPAYSYVKDVDYISGACLLVRKSLWDDLGGFDQRYVPAYYEDADIAFAARAKEYRVVYQPASKVFHFEGVSNGTDLEAGIKQHQVTNQAVFRDKWAQVLDEDHFDNAQHVFWARDRSREQRSILFIDHYVPHHDKDAGSRSTQQYVELMVAMGYKVLFMGANFFPHKPYTEQLQQLGVEVLVGESVARGLERWLADHAQYIDNIYLHRPHVAEQFLSHLQRMAPRPKIVFFGHDLHYLRVAREADLLGDDSLLKDSADWRKREYAVFDQVDTVYYPSQAEVDELASNAVSTPARAIPLYAMDVAALPEYSPRAGADILFVGGFNHPPNVDAVSWFVDAVMPLLVGEFPEIRFHIVGSNPTDTVQELQGGSVQVYGYLSDEELAAMYRKVQMAVVPLRFGAGVKGKVLEAIQMNVPLITTPTGAEGIPEADKVMQIAEDAQGFATAIRQTLAANAGSNSEAQYAMSARMANYLPWLQENFSRDVAAAIVREDFGEPIRELKTAAYTMTVGEH</sequence>
<dbReference type="EMBL" id="BMYM01000003">
    <property type="protein sequence ID" value="GHD37907.1"/>
    <property type="molecule type" value="Genomic_DNA"/>
</dbReference>
<evidence type="ECO:0000313" key="3">
    <source>
        <dbReference type="Proteomes" id="UP000644693"/>
    </source>
</evidence>
<gene>
    <name evidence="2" type="ORF">GCM10007053_27550</name>
</gene>
<name>A0A919CLY4_9GAMM</name>
<dbReference type="PANTHER" id="PTHR43179:SF7">
    <property type="entry name" value="RHAMNOSYLTRANSFERASE WBBL"/>
    <property type="match status" value="1"/>
</dbReference>
<dbReference type="AlphaFoldDB" id="A0A919CLY4"/>
<dbReference type="InterPro" id="IPR027417">
    <property type="entry name" value="P-loop_NTPase"/>
</dbReference>
<feature type="domain" description="Glycosyltransferase 2-like" evidence="1">
    <location>
        <begin position="529"/>
        <end position="637"/>
    </location>
</feature>
<evidence type="ECO:0000259" key="1">
    <source>
        <dbReference type="Pfam" id="PF00535"/>
    </source>
</evidence>
<dbReference type="Gene3D" id="3.90.550.10">
    <property type="entry name" value="Spore Coat Polysaccharide Biosynthesis Protein SpsA, Chain A"/>
    <property type="match status" value="1"/>
</dbReference>
<accession>A0A919CLY4</accession>
<protein>
    <recommendedName>
        <fullName evidence="1">Glycosyltransferase 2-like domain-containing protein</fullName>
    </recommendedName>
</protein>
<reference evidence="2" key="2">
    <citation type="submission" date="2020-09" db="EMBL/GenBank/DDBJ databases">
        <authorList>
            <person name="Sun Q."/>
            <person name="Kim S."/>
        </authorList>
    </citation>
    <scope>NUCLEOTIDE SEQUENCE</scope>
    <source>
        <strain evidence="2">KCTC 23430</strain>
    </source>
</reference>
<dbReference type="InterPro" id="IPR001173">
    <property type="entry name" value="Glyco_trans_2-like"/>
</dbReference>
<dbReference type="Gene3D" id="3.40.50.2000">
    <property type="entry name" value="Glycogen Phosphorylase B"/>
    <property type="match status" value="1"/>
</dbReference>
<reference evidence="2" key="1">
    <citation type="journal article" date="2014" name="Int. J. Syst. Evol. Microbiol.">
        <title>Complete genome sequence of Corynebacterium casei LMG S-19264T (=DSM 44701T), isolated from a smear-ripened cheese.</title>
        <authorList>
            <consortium name="US DOE Joint Genome Institute (JGI-PGF)"/>
            <person name="Walter F."/>
            <person name="Albersmeier A."/>
            <person name="Kalinowski J."/>
            <person name="Ruckert C."/>
        </authorList>
    </citation>
    <scope>NUCLEOTIDE SEQUENCE</scope>
    <source>
        <strain evidence="2">KCTC 23430</strain>
    </source>
</reference>
<organism evidence="2 3">
    <name type="scientific">Parahalioglobus pacificus</name>
    <dbReference type="NCBI Taxonomy" id="930806"/>
    <lineage>
        <taxon>Bacteria</taxon>
        <taxon>Pseudomonadati</taxon>
        <taxon>Pseudomonadota</taxon>
        <taxon>Gammaproteobacteria</taxon>
        <taxon>Cellvibrionales</taxon>
        <taxon>Halieaceae</taxon>
        <taxon>Parahalioglobus</taxon>
    </lineage>
</organism>
<dbReference type="Proteomes" id="UP000644693">
    <property type="component" value="Unassembled WGS sequence"/>
</dbReference>
<dbReference type="PANTHER" id="PTHR43179">
    <property type="entry name" value="RHAMNOSYLTRANSFERASE WBBL"/>
    <property type="match status" value="1"/>
</dbReference>
<keyword evidence="3" id="KW-1185">Reference proteome</keyword>
<dbReference type="SUPFAM" id="SSF53448">
    <property type="entry name" value="Nucleotide-diphospho-sugar transferases"/>
    <property type="match status" value="1"/>
</dbReference>
<dbReference type="Pfam" id="PF13692">
    <property type="entry name" value="Glyco_trans_1_4"/>
    <property type="match status" value="1"/>
</dbReference>